<name>A0A395H6F9_9EURO</name>
<gene>
    <name evidence="2" type="ORF">BO80DRAFT_15637</name>
</gene>
<accession>A0A395H6F9</accession>
<proteinExistence type="predicted"/>
<evidence type="ECO:0000313" key="2">
    <source>
        <dbReference type="EMBL" id="RAL03230.1"/>
    </source>
</evidence>
<dbReference type="VEuPathDB" id="FungiDB:BO80DRAFT_15637"/>
<dbReference type="EMBL" id="KZ824428">
    <property type="protein sequence ID" value="RAL03230.1"/>
    <property type="molecule type" value="Genomic_DNA"/>
</dbReference>
<evidence type="ECO:0000256" key="1">
    <source>
        <dbReference type="SAM" id="MobiDB-lite"/>
    </source>
</evidence>
<sequence length="178" mass="19284">MTSLSSLMMLLVRGHDWDTALFSSQYIVILRAGRWMPGRNMMNWMKPAACVNCCSATRPVTWQARDGFTPGGCQSPTAFLGWLHHSIASSGMLDDCSCQAAVRSNSSDLPDSIAAQHAASLGIMVGRTHLSADRSAATTKSSLASSVGRPINPRRRRHRSACFPDLLGIHEDFGPILP</sequence>
<dbReference type="Proteomes" id="UP000249402">
    <property type="component" value="Unassembled WGS sequence"/>
</dbReference>
<dbReference type="RefSeq" id="XP_025577557.1">
    <property type="nucleotide sequence ID" value="XM_025713827.1"/>
</dbReference>
<feature type="region of interest" description="Disordered" evidence="1">
    <location>
        <begin position="135"/>
        <end position="154"/>
    </location>
</feature>
<evidence type="ECO:0000313" key="3">
    <source>
        <dbReference type="Proteomes" id="UP000249402"/>
    </source>
</evidence>
<feature type="compositionally biased region" description="Low complexity" evidence="1">
    <location>
        <begin position="135"/>
        <end position="146"/>
    </location>
</feature>
<keyword evidence="3" id="KW-1185">Reference proteome</keyword>
<dbReference type="AlphaFoldDB" id="A0A395H6F9"/>
<dbReference type="OrthoDB" id="10616415at2759"/>
<protein>
    <submittedName>
        <fullName evidence="2">Uncharacterized protein</fullName>
    </submittedName>
</protein>
<dbReference type="GeneID" id="37218692"/>
<organism evidence="2 3">
    <name type="scientific">Aspergillus ibericus CBS 121593</name>
    <dbReference type="NCBI Taxonomy" id="1448316"/>
    <lineage>
        <taxon>Eukaryota</taxon>
        <taxon>Fungi</taxon>
        <taxon>Dikarya</taxon>
        <taxon>Ascomycota</taxon>
        <taxon>Pezizomycotina</taxon>
        <taxon>Eurotiomycetes</taxon>
        <taxon>Eurotiomycetidae</taxon>
        <taxon>Eurotiales</taxon>
        <taxon>Aspergillaceae</taxon>
        <taxon>Aspergillus</taxon>
        <taxon>Aspergillus subgen. Circumdati</taxon>
    </lineage>
</organism>
<reference evidence="2 3" key="1">
    <citation type="submission" date="2018-02" db="EMBL/GenBank/DDBJ databases">
        <title>The genomes of Aspergillus section Nigri reveals drivers in fungal speciation.</title>
        <authorList>
            <consortium name="DOE Joint Genome Institute"/>
            <person name="Vesth T.C."/>
            <person name="Nybo J."/>
            <person name="Theobald S."/>
            <person name="Brandl J."/>
            <person name="Frisvad J.C."/>
            <person name="Nielsen K.F."/>
            <person name="Lyhne E.K."/>
            <person name="Kogle M.E."/>
            <person name="Kuo A."/>
            <person name="Riley R."/>
            <person name="Clum A."/>
            <person name="Nolan M."/>
            <person name="Lipzen A."/>
            <person name="Salamov A."/>
            <person name="Henrissat B."/>
            <person name="Wiebenga A."/>
            <person name="De vries R.P."/>
            <person name="Grigoriev I.V."/>
            <person name="Mortensen U.H."/>
            <person name="Andersen M.R."/>
            <person name="Baker S.E."/>
        </authorList>
    </citation>
    <scope>NUCLEOTIDE SEQUENCE [LARGE SCALE GENOMIC DNA]</scope>
    <source>
        <strain evidence="2 3">CBS 121593</strain>
    </source>
</reference>